<evidence type="ECO:0000313" key="3">
    <source>
        <dbReference type="EMBL" id="KAL3878890.1"/>
    </source>
</evidence>
<proteinExistence type="predicted"/>
<feature type="domain" description="Mitochondria-eating protein C-terminal" evidence="2">
    <location>
        <begin position="254"/>
        <end position="328"/>
    </location>
</feature>
<keyword evidence="4" id="KW-1185">Reference proteome</keyword>
<gene>
    <name evidence="3" type="ORF">ACJMK2_031218</name>
</gene>
<reference evidence="3 4" key="1">
    <citation type="submission" date="2024-11" db="EMBL/GenBank/DDBJ databases">
        <title>Chromosome-level genome assembly of the freshwater bivalve Anodonta woodiana.</title>
        <authorList>
            <person name="Chen X."/>
        </authorList>
    </citation>
    <scope>NUCLEOTIDE SEQUENCE [LARGE SCALE GENOMIC DNA]</scope>
    <source>
        <strain evidence="3">MN2024</strain>
        <tissue evidence="3">Gills</tissue>
    </source>
</reference>
<evidence type="ECO:0000256" key="1">
    <source>
        <dbReference type="SAM" id="Coils"/>
    </source>
</evidence>
<dbReference type="InterPro" id="IPR031981">
    <property type="entry name" value="MIEAP_C"/>
</dbReference>
<evidence type="ECO:0000313" key="4">
    <source>
        <dbReference type="Proteomes" id="UP001634394"/>
    </source>
</evidence>
<dbReference type="AlphaFoldDB" id="A0ABD3X220"/>
<dbReference type="EMBL" id="JBJQND010000004">
    <property type="protein sequence ID" value="KAL3878890.1"/>
    <property type="molecule type" value="Genomic_DNA"/>
</dbReference>
<sequence>MVDSNIDIIEEILTDLQNNEFSSLTSWNICKARKGIQYIQKHLPELKSIPFIVDFFHEHINKKEWMKETEIMNRVKDTQLKDAKKELEICKAHLRELKQQGLEPRIKSSSSFRSSTESLNHLPSALGLIKTIVEEEESKDRLNSMTRSSSSFYINDGNEETLESLRKQIQERNQTFRVMEEKLQNCEQIFTHFRDGPTLVNDGLDQGGGEMTKLTEEEKLKEINTDLLNRLSQLASEKLRDGNPNVTDLGDLNRPTKLAEQFSELYDNEWTDAFEELSSTVRSEEQRITTLLDIVMTAFQHCEKTAEEQFENLKKALRKEMLLASDSKNGEKTDEGHNAVFDEVILALRELRQRCAIVSLPKLKQTKVEALHQKLNKVSSSSYIPTVVLNLPGECAFRIPQCICTGVRQVFRLKETSDPIHDQELS</sequence>
<keyword evidence="1" id="KW-0175">Coiled coil</keyword>
<accession>A0ABD3X220</accession>
<dbReference type="Pfam" id="PF16026">
    <property type="entry name" value="MIEAP"/>
    <property type="match status" value="1"/>
</dbReference>
<dbReference type="Proteomes" id="UP001634394">
    <property type="component" value="Unassembled WGS sequence"/>
</dbReference>
<comment type="caution">
    <text evidence="3">The sequence shown here is derived from an EMBL/GenBank/DDBJ whole genome shotgun (WGS) entry which is preliminary data.</text>
</comment>
<evidence type="ECO:0000259" key="2">
    <source>
        <dbReference type="Pfam" id="PF16026"/>
    </source>
</evidence>
<organism evidence="3 4">
    <name type="scientific">Sinanodonta woodiana</name>
    <name type="common">Chinese pond mussel</name>
    <name type="synonym">Anodonta woodiana</name>
    <dbReference type="NCBI Taxonomy" id="1069815"/>
    <lineage>
        <taxon>Eukaryota</taxon>
        <taxon>Metazoa</taxon>
        <taxon>Spiralia</taxon>
        <taxon>Lophotrochozoa</taxon>
        <taxon>Mollusca</taxon>
        <taxon>Bivalvia</taxon>
        <taxon>Autobranchia</taxon>
        <taxon>Heteroconchia</taxon>
        <taxon>Palaeoheterodonta</taxon>
        <taxon>Unionida</taxon>
        <taxon>Unionoidea</taxon>
        <taxon>Unionidae</taxon>
        <taxon>Unioninae</taxon>
        <taxon>Sinanodonta</taxon>
    </lineage>
</organism>
<name>A0ABD3X220_SINWO</name>
<feature type="coiled-coil region" evidence="1">
    <location>
        <begin position="155"/>
        <end position="182"/>
    </location>
</feature>
<protein>
    <recommendedName>
        <fullName evidence="2">Mitochondria-eating protein C-terminal domain-containing protein</fullName>
    </recommendedName>
</protein>